<evidence type="ECO:0000256" key="6">
    <source>
        <dbReference type="ARBA" id="ARBA00022692"/>
    </source>
</evidence>
<dbReference type="EC" id="2.7.13.3" evidence="3"/>
<dbReference type="InterPro" id="IPR003661">
    <property type="entry name" value="HisK_dim/P_dom"/>
</dbReference>
<gene>
    <name evidence="14" type="ORF">GCM10008906_15780</name>
</gene>
<dbReference type="SMART" id="SM00388">
    <property type="entry name" value="HisKA"/>
    <property type="match status" value="1"/>
</dbReference>
<dbReference type="InterPro" id="IPR003594">
    <property type="entry name" value="HATPase_dom"/>
</dbReference>
<dbReference type="PANTHER" id="PTHR45528">
    <property type="entry name" value="SENSOR HISTIDINE KINASE CPXA"/>
    <property type="match status" value="1"/>
</dbReference>
<dbReference type="InterPro" id="IPR036890">
    <property type="entry name" value="HATPase_C_sf"/>
</dbReference>
<dbReference type="SMART" id="SM00304">
    <property type="entry name" value="HAMP"/>
    <property type="match status" value="1"/>
</dbReference>
<name>A0ABP3UQC3_9CLOT</name>
<evidence type="ECO:0000256" key="5">
    <source>
        <dbReference type="ARBA" id="ARBA00022679"/>
    </source>
</evidence>
<dbReference type="Proteomes" id="UP001501510">
    <property type="component" value="Unassembled WGS sequence"/>
</dbReference>
<keyword evidence="15" id="KW-1185">Reference proteome</keyword>
<dbReference type="InterPro" id="IPR036097">
    <property type="entry name" value="HisK_dim/P_sf"/>
</dbReference>
<accession>A0ABP3UQC3</accession>
<keyword evidence="8 11" id="KW-1133">Transmembrane helix</keyword>
<dbReference type="Gene3D" id="1.10.287.130">
    <property type="match status" value="1"/>
</dbReference>
<dbReference type="PROSITE" id="PS50109">
    <property type="entry name" value="HIS_KIN"/>
    <property type="match status" value="1"/>
</dbReference>
<comment type="subcellular location">
    <subcellularLocation>
        <location evidence="2">Membrane</location>
        <topology evidence="2">Multi-pass membrane protein</topology>
    </subcellularLocation>
</comment>
<dbReference type="CDD" id="cd00082">
    <property type="entry name" value="HisKA"/>
    <property type="match status" value="1"/>
</dbReference>
<evidence type="ECO:0000256" key="7">
    <source>
        <dbReference type="ARBA" id="ARBA00022777"/>
    </source>
</evidence>
<dbReference type="SUPFAM" id="SSF55874">
    <property type="entry name" value="ATPase domain of HSP90 chaperone/DNA topoisomerase II/histidine kinase"/>
    <property type="match status" value="1"/>
</dbReference>
<keyword evidence="5" id="KW-0808">Transferase</keyword>
<protein>
    <recommendedName>
        <fullName evidence="3">histidine kinase</fullName>
        <ecNumber evidence="3">2.7.13.3</ecNumber>
    </recommendedName>
</protein>
<sequence>MKIRYKFITGLIFILIVSMIVMNVSITHVLKSNMENNINNFSKQLMNSTQEYIKYTLESNSSKDKKESLVEEGNYIIKHISLNYECKCDIRDIKYKLLEGNSEKEFESIIKDSNKIAMSGKAVVDLKYKENGVNAILTYPIYSDNKYVGIINIVKNYNGEYRNYKNTINFINIIEAGIFIVIFIFLYLRTNKITEPISKLTDAIKKLGYGNYDIPIDHEGKDEVAILAREFINMRDKIKEQIKTIESEKNKVYKLEKGRREFFNSVTHELKTPLTAISGYAELLLTGMVKDKDFDKRAIERIYSESGRLHKLVLDLIEVSKGMCVIKEELNYINIKELITEICNDMNIKAKKYSLKIIQNINEGTVKVEQNKIRQVIINVVDNAIKYSSGGNKIYVNSYILENKYIIEVINNSNPIPENIFNNIFEPFIKSDNGNKESRGLGLYLCNEIIKEHDGEITIENGSLIKTKIQLPIRED</sequence>
<evidence type="ECO:0000256" key="11">
    <source>
        <dbReference type="SAM" id="Phobius"/>
    </source>
</evidence>
<evidence type="ECO:0000256" key="8">
    <source>
        <dbReference type="ARBA" id="ARBA00022989"/>
    </source>
</evidence>
<keyword evidence="6 11" id="KW-0812">Transmembrane</keyword>
<feature type="transmembrane region" description="Helical" evidence="11">
    <location>
        <begin position="7"/>
        <end position="26"/>
    </location>
</feature>
<dbReference type="SUPFAM" id="SSF158472">
    <property type="entry name" value="HAMP domain-like"/>
    <property type="match status" value="1"/>
</dbReference>
<reference evidence="15" key="1">
    <citation type="journal article" date="2019" name="Int. J. Syst. Evol. Microbiol.">
        <title>The Global Catalogue of Microorganisms (GCM) 10K type strain sequencing project: providing services to taxonomists for standard genome sequencing and annotation.</title>
        <authorList>
            <consortium name="The Broad Institute Genomics Platform"/>
            <consortium name="The Broad Institute Genome Sequencing Center for Infectious Disease"/>
            <person name="Wu L."/>
            <person name="Ma J."/>
        </authorList>
    </citation>
    <scope>NUCLEOTIDE SEQUENCE [LARGE SCALE GENOMIC DNA]</scope>
    <source>
        <strain evidence="15">JCM 1407</strain>
    </source>
</reference>
<dbReference type="EMBL" id="BAAACG010000008">
    <property type="protein sequence ID" value="GAA0738407.1"/>
    <property type="molecule type" value="Genomic_DNA"/>
</dbReference>
<evidence type="ECO:0000256" key="1">
    <source>
        <dbReference type="ARBA" id="ARBA00000085"/>
    </source>
</evidence>
<dbReference type="InterPro" id="IPR050398">
    <property type="entry name" value="HssS/ArlS-like"/>
</dbReference>
<dbReference type="CDD" id="cd06225">
    <property type="entry name" value="HAMP"/>
    <property type="match status" value="1"/>
</dbReference>
<dbReference type="Pfam" id="PF00512">
    <property type="entry name" value="HisKA"/>
    <property type="match status" value="1"/>
</dbReference>
<dbReference type="Gene3D" id="6.10.340.10">
    <property type="match status" value="1"/>
</dbReference>
<evidence type="ECO:0000256" key="9">
    <source>
        <dbReference type="ARBA" id="ARBA00023012"/>
    </source>
</evidence>
<proteinExistence type="predicted"/>
<evidence type="ECO:0000259" key="13">
    <source>
        <dbReference type="PROSITE" id="PS50885"/>
    </source>
</evidence>
<dbReference type="Pfam" id="PF02518">
    <property type="entry name" value="HATPase_c"/>
    <property type="match status" value="1"/>
</dbReference>
<organism evidence="14 15">
    <name type="scientific">Clostridium oceanicum</name>
    <dbReference type="NCBI Taxonomy" id="1543"/>
    <lineage>
        <taxon>Bacteria</taxon>
        <taxon>Bacillati</taxon>
        <taxon>Bacillota</taxon>
        <taxon>Clostridia</taxon>
        <taxon>Eubacteriales</taxon>
        <taxon>Clostridiaceae</taxon>
        <taxon>Clostridium</taxon>
    </lineage>
</organism>
<keyword evidence="4" id="KW-0597">Phosphoprotein</keyword>
<feature type="transmembrane region" description="Helical" evidence="11">
    <location>
        <begin position="168"/>
        <end position="188"/>
    </location>
</feature>
<evidence type="ECO:0000313" key="14">
    <source>
        <dbReference type="EMBL" id="GAA0738407.1"/>
    </source>
</evidence>
<keyword evidence="7 14" id="KW-0418">Kinase</keyword>
<dbReference type="PROSITE" id="PS50885">
    <property type="entry name" value="HAMP"/>
    <property type="match status" value="1"/>
</dbReference>
<evidence type="ECO:0000256" key="3">
    <source>
        <dbReference type="ARBA" id="ARBA00012438"/>
    </source>
</evidence>
<feature type="domain" description="Histidine kinase" evidence="12">
    <location>
        <begin position="265"/>
        <end position="475"/>
    </location>
</feature>
<dbReference type="InterPro" id="IPR005467">
    <property type="entry name" value="His_kinase_dom"/>
</dbReference>
<dbReference type="SUPFAM" id="SSF47384">
    <property type="entry name" value="Homodimeric domain of signal transducing histidine kinase"/>
    <property type="match status" value="1"/>
</dbReference>
<dbReference type="Gene3D" id="3.30.565.10">
    <property type="entry name" value="Histidine kinase-like ATPase, C-terminal domain"/>
    <property type="match status" value="1"/>
</dbReference>
<evidence type="ECO:0000256" key="10">
    <source>
        <dbReference type="ARBA" id="ARBA00023136"/>
    </source>
</evidence>
<comment type="catalytic activity">
    <reaction evidence="1">
        <text>ATP + protein L-histidine = ADP + protein N-phospho-L-histidine.</text>
        <dbReference type="EC" id="2.7.13.3"/>
    </reaction>
</comment>
<feature type="domain" description="HAMP" evidence="13">
    <location>
        <begin position="191"/>
        <end position="243"/>
    </location>
</feature>
<dbReference type="GO" id="GO:0016301">
    <property type="term" value="F:kinase activity"/>
    <property type="evidence" value="ECO:0007669"/>
    <property type="project" value="UniProtKB-KW"/>
</dbReference>
<evidence type="ECO:0000256" key="2">
    <source>
        <dbReference type="ARBA" id="ARBA00004141"/>
    </source>
</evidence>
<dbReference type="RefSeq" id="WP_343760548.1">
    <property type="nucleotide sequence ID" value="NZ_BAAACG010000008.1"/>
</dbReference>
<dbReference type="SMART" id="SM00387">
    <property type="entry name" value="HATPase_c"/>
    <property type="match status" value="1"/>
</dbReference>
<dbReference type="PANTHER" id="PTHR45528:SF10">
    <property type="entry name" value="METHYL-ACCEPTING CHEMOTAXIS PROTEIN"/>
    <property type="match status" value="1"/>
</dbReference>
<keyword evidence="10 11" id="KW-0472">Membrane</keyword>
<evidence type="ECO:0000256" key="4">
    <source>
        <dbReference type="ARBA" id="ARBA00022553"/>
    </source>
</evidence>
<dbReference type="Pfam" id="PF00672">
    <property type="entry name" value="HAMP"/>
    <property type="match status" value="1"/>
</dbReference>
<evidence type="ECO:0000313" key="15">
    <source>
        <dbReference type="Proteomes" id="UP001501510"/>
    </source>
</evidence>
<evidence type="ECO:0000259" key="12">
    <source>
        <dbReference type="PROSITE" id="PS50109"/>
    </source>
</evidence>
<comment type="caution">
    <text evidence="14">The sequence shown here is derived from an EMBL/GenBank/DDBJ whole genome shotgun (WGS) entry which is preliminary data.</text>
</comment>
<dbReference type="InterPro" id="IPR003660">
    <property type="entry name" value="HAMP_dom"/>
</dbReference>
<keyword evidence="9" id="KW-0902">Two-component regulatory system</keyword>